<protein>
    <recommendedName>
        <fullName evidence="8">Gustatory receptor</fullName>
    </recommendedName>
</protein>
<evidence type="ECO:0000256" key="1">
    <source>
        <dbReference type="ARBA" id="ARBA00004651"/>
    </source>
</evidence>
<comment type="similarity">
    <text evidence="8">Belongs to the insect chemoreceptor superfamily. Gustatory receptor (GR) family.</text>
</comment>
<keyword evidence="6 8" id="KW-0675">Receptor</keyword>
<dbReference type="GO" id="GO:0008049">
    <property type="term" value="P:male courtship behavior"/>
    <property type="evidence" value="ECO:0007669"/>
    <property type="project" value="TreeGrafter"/>
</dbReference>
<dbReference type="GO" id="GO:0005886">
    <property type="term" value="C:plasma membrane"/>
    <property type="evidence" value="ECO:0007669"/>
    <property type="project" value="UniProtKB-SubCell"/>
</dbReference>
<comment type="function">
    <text evidence="8">Gustatory receptor which mediates acceptance or avoidance behavior, depending on its substrates.</text>
</comment>
<evidence type="ECO:0000313" key="10">
    <source>
        <dbReference type="Proteomes" id="UP000292052"/>
    </source>
</evidence>
<keyword evidence="7 8" id="KW-0807">Transducer</keyword>
<comment type="caution">
    <text evidence="8">Lacks conserved residue(s) required for the propagation of feature annotation.</text>
</comment>
<dbReference type="GO" id="GO:0007635">
    <property type="term" value="P:chemosensory behavior"/>
    <property type="evidence" value="ECO:0007669"/>
    <property type="project" value="TreeGrafter"/>
</dbReference>
<dbReference type="GO" id="GO:0007165">
    <property type="term" value="P:signal transduction"/>
    <property type="evidence" value="ECO:0007669"/>
    <property type="project" value="UniProtKB-KW"/>
</dbReference>
<comment type="subcellular location">
    <subcellularLocation>
        <location evidence="1 8">Cell membrane</location>
        <topology evidence="1 8">Multi-pass membrane protein</topology>
    </subcellularLocation>
</comment>
<feature type="transmembrane region" description="Helical" evidence="8">
    <location>
        <begin position="105"/>
        <end position="124"/>
    </location>
</feature>
<organism evidence="9 10">
    <name type="scientific">Asbolus verrucosus</name>
    <name type="common">Desert ironclad beetle</name>
    <dbReference type="NCBI Taxonomy" id="1661398"/>
    <lineage>
        <taxon>Eukaryota</taxon>
        <taxon>Metazoa</taxon>
        <taxon>Ecdysozoa</taxon>
        <taxon>Arthropoda</taxon>
        <taxon>Hexapoda</taxon>
        <taxon>Insecta</taxon>
        <taxon>Pterygota</taxon>
        <taxon>Neoptera</taxon>
        <taxon>Endopterygota</taxon>
        <taxon>Coleoptera</taxon>
        <taxon>Polyphaga</taxon>
        <taxon>Cucujiformia</taxon>
        <taxon>Tenebrionidae</taxon>
        <taxon>Pimeliinae</taxon>
        <taxon>Asbolus</taxon>
    </lineage>
</organism>
<evidence type="ECO:0000256" key="3">
    <source>
        <dbReference type="ARBA" id="ARBA00022692"/>
    </source>
</evidence>
<keyword evidence="2 8" id="KW-1003">Cell membrane</keyword>
<keyword evidence="3 8" id="KW-0812">Transmembrane</keyword>
<evidence type="ECO:0000256" key="6">
    <source>
        <dbReference type="ARBA" id="ARBA00023170"/>
    </source>
</evidence>
<dbReference type="GO" id="GO:0030424">
    <property type="term" value="C:axon"/>
    <property type="evidence" value="ECO:0007669"/>
    <property type="project" value="TreeGrafter"/>
</dbReference>
<proteinExistence type="inferred from homology"/>
<keyword evidence="10" id="KW-1185">Reference proteome</keyword>
<dbReference type="Proteomes" id="UP000292052">
    <property type="component" value="Unassembled WGS sequence"/>
</dbReference>
<evidence type="ECO:0000256" key="5">
    <source>
        <dbReference type="ARBA" id="ARBA00023136"/>
    </source>
</evidence>
<dbReference type="EMBL" id="QDEB01098957">
    <property type="protein sequence ID" value="RZC32215.1"/>
    <property type="molecule type" value="Genomic_DNA"/>
</dbReference>
<evidence type="ECO:0000256" key="8">
    <source>
        <dbReference type="RuleBase" id="RU363108"/>
    </source>
</evidence>
<comment type="caution">
    <text evidence="9">The sequence shown here is derived from an EMBL/GenBank/DDBJ whole genome shotgun (WGS) entry which is preliminary data.</text>
</comment>
<keyword evidence="4 8" id="KW-1133">Transmembrane helix</keyword>
<dbReference type="InterPro" id="IPR013604">
    <property type="entry name" value="7TM_chemorcpt"/>
</dbReference>
<evidence type="ECO:0000313" key="9">
    <source>
        <dbReference type="EMBL" id="RZC32215.1"/>
    </source>
</evidence>
<feature type="transmembrane region" description="Helical" evidence="8">
    <location>
        <begin position="179"/>
        <end position="199"/>
    </location>
</feature>
<keyword evidence="5 8" id="KW-0472">Membrane</keyword>
<dbReference type="PANTHER" id="PTHR21143">
    <property type="entry name" value="INVERTEBRATE GUSTATORY RECEPTOR"/>
    <property type="match status" value="1"/>
</dbReference>
<evidence type="ECO:0000256" key="7">
    <source>
        <dbReference type="ARBA" id="ARBA00023224"/>
    </source>
</evidence>
<sequence>MTAASFLSLGFRGTIDFFITSFEVSEIVSSGFYFVVSTPFRAKNFQIILKNFEKIDTIVPPTSTEGVRKKSIFFRSGVIVFLIILYILDLFMWGNDSWAGLNNYFAYYVLCTVGITHELQYWHLVSLMQDRVIAFNDKIRSNIERSKVLDNVQDIIKIHDCVCDTVDAINSCFNISASLLILSCYINLVVCPYVLFVMMTSNEINVLNFVYFIWIFLHISRIMVLVNVCHSCEEENQKTNGLILRLLISELGVDMKNEIKVLAKKVCRKKIRFSSYGLSKIDRRLILSFYQYILDDFDAVQL</sequence>
<dbReference type="OrthoDB" id="6720509at2759"/>
<evidence type="ECO:0000256" key="2">
    <source>
        <dbReference type="ARBA" id="ARBA00022475"/>
    </source>
</evidence>
<dbReference type="AlphaFoldDB" id="A0A482VH94"/>
<dbReference type="GO" id="GO:0043025">
    <property type="term" value="C:neuronal cell body"/>
    <property type="evidence" value="ECO:0007669"/>
    <property type="project" value="TreeGrafter"/>
</dbReference>
<reference evidence="9" key="1">
    <citation type="submission" date="2017-03" db="EMBL/GenBank/DDBJ databases">
        <title>Genome of the blue death feigning beetle - Asbolus verrucosus.</title>
        <authorList>
            <person name="Rider S.D."/>
        </authorList>
    </citation>
    <scope>NUCLEOTIDE SEQUENCE [LARGE SCALE GENOMIC DNA]</scope>
    <source>
        <strain evidence="9">Butters</strain>
        <tissue evidence="9">Head and leg muscle</tissue>
    </source>
</reference>
<dbReference type="Pfam" id="PF08395">
    <property type="entry name" value="7tm_7"/>
    <property type="match status" value="1"/>
</dbReference>
<accession>A0A482VH94</accession>
<evidence type="ECO:0000256" key="4">
    <source>
        <dbReference type="ARBA" id="ARBA00022989"/>
    </source>
</evidence>
<feature type="non-terminal residue" evidence="9">
    <location>
        <position position="302"/>
    </location>
</feature>
<dbReference type="GO" id="GO:0030425">
    <property type="term" value="C:dendrite"/>
    <property type="evidence" value="ECO:0007669"/>
    <property type="project" value="TreeGrafter"/>
</dbReference>
<feature type="transmembrane region" description="Helical" evidence="8">
    <location>
        <begin position="72"/>
        <end position="93"/>
    </location>
</feature>
<gene>
    <name evidence="9" type="ORF">BDFB_011925</name>
</gene>
<dbReference type="GO" id="GO:0050909">
    <property type="term" value="P:sensory perception of taste"/>
    <property type="evidence" value="ECO:0007669"/>
    <property type="project" value="InterPro"/>
</dbReference>
<name>A0A482VH94_ASBVE</name>
<dbReference type="PANTHER" id="PTHR21143:SF123">
    <property type="entry name" value="GUSTATORY RECEPTOR FOR SUGAR TASTE 43A-RELATED"/>
    <property type="match status" value="1"/>
</dbReference>
<feature type="transmembrane region" description="Helical" evidence="8">
    <location>
        <begin position="211"/>
        <end position="229"/>
    </location>
</feature>